<sequence length="200" mass="21424">MVDLWPAIAARIETAPRRAPARRPLGSRRLSLSLPQAALASLALVAITAVTMWWTVGRAPRLVTRGPSDAGVRSVAVGTGPAAPSPATTSMARRGFGSGVSVPRGPSTDDALDAAFSDPRYDATIAELQNILQTERSRLDPSTVKVVEKNLKIIDRAVDEARRAVAADPSSLYLREHLAQVMMQKVSLLRQATRYAFAQG</sequence>
<keyword evidence="2" id="KW-0812">Transmembrane</keyword>
<accession>A0A538U909</accession>
<dbReference type="Proteomes" id="UP000319836">
    <property type="component" value="Unassembled WGS sequence"/>
</dbReference>
<dbReference type="AlphaFoldDB" id="A0A538U909"/>
<evidence type="ECO:0000313" key="4">
    <source>
        <dbReference type="Proteomes" id="UP000319836"/>
    </source>
</evidence>
<keyword evidence="2" id="KW-1133">Transmembrane helix</keyword>
<evidence type="ECO:0000256" key="1">
    <source>
        <dbReference type="SAM" id="MobiDB-lite"/>
    </source>
</evidence>
<protein>
    <submittedName>
        <fullName evidence="3">Uncharacterized protein</fullName>
    </submittedName>
</protein>
<name>A0A538U909_UNCEI</name>
<evidence type="ECO:0000256" key="2">
    <source>
        <dbReference type="SAM" id="Phobius"/>
    </source>
</evidence>
<keyword evidence="2" id="KW-0472">Membrane</keyword>
<proteinExistence type="predicted"/>
<evidence type="ECO:0000313" key="3">
    <source>
        <dbReference type="EMBL" id="TMQ72378.1"/>
    </source>
</evidence>
<feature type="transmembrane region" description="Helical" evidence="2">
    <location>
        <begin position="37"/>
        <end position="56"/>
    </location>
</feature>
<organism evidence="3 4">
    <name type="scientific">Eiseniibacteriota bacterium</name>
    <dbReference type="NCBI Taxonomy" id="2212470"/>
    <lineage>
        <taxon>Bacteria</taxon>
        <taxon>Candidatus Eiseniibacteriota</taxon>
    </lineage>
</organism>
<reference evidence="3 4" key="1">
    <citation type="journal article" date="2019" name="Nat. Microbiol.">
        <title>Mediterranean grassland soil C-N compound turnover is dependent on rainfall and depth, and is mediated by genomically divergent microorganisms.</title>
        <authorList>
            <person name="Diamond S."/>
            <person name="Andeer P.F."/>
            <person name="Li Z."/>
            <person name="Crits-Christoph A."/>
            <person name="Burstein D."/>
            <person name="Anantharaman K."/>
            <person name="Lane K.R."/>
            <person name="Thomas B.C."/>
            <person name="Pan C."/>
            <person name="Northen T.R."/>
            <person name="Banfield J.F."/>
        </authorList>
    </citation>
    <scope>NUCLEOTIDE SEQUENCE [LARGE SCALE GENOMIC DNA]</scope>
    <source>
        <strain evidence="3">WS_10</strain>
    </source>
</reference>
<gene>
    <name evidence="3" type="ORF">E6K80_02945</name>
</gene>
<dbReference type="EMBL" id="VBPA01000064">
    <property type="protein sequence ID" value="TMQ72378.1"/>
    <property type="molecule type" value="Genomic_DNA"/>
</dbReference>
<feature type="region of interest" description="Disordered" evidence="1">
    <location>
        <begin position="76"/>
        <end position="107"/>
    </location>
</feature>
<comment type="caution">
    <text evidence="3">The sequence shown here is derived from an EMBL/GenBank/DDBJ whole genome shotgun (WGS) entry which is preliminary data.</text>
</comment>
<feature type="compositionally biased region" description="Low complexity" evidence="1">
    <location>
        <begin position="76"/>
        <end position="90"/>
    </location>
</feature>